<evidence type="ECO:0000313" key="2">
    <source>
        <dbReference type="EMBL" id="KAK7007000.1"/>
    </source>
</evidence>
<feature type="compositionally biased region" description="Basic and acidic residues" evidence="1">
    <location>
        <begin position="118"/>
        <end position="133"/>
    </location>
</feature>
<reference evidence="2 3" key="1">
    <citation type="journal article" date="2024" name="J Genomics">
        <title>Draft genome sequencing and assembly of Favolaschia claudopus CIRM-BRFM 2984 isolated from oak limbs.</title>
        <authorList>
            <person name="Navarro D."/>
            <person name="Drula E."/>
            <person name="Chaduli D."/>
            <person name="Cazenave R."/>
            <person name="Ahrendt S."/>
            <person name="Wang J."/>
            <person name="Lipzen A."/>
            <person name="Daum C."/>
            <person name="Barry K."/>
            <person name="Grigoriev I.V."/>
            <person name="Favel A."/>
            <person name="Rosso M.N."/>
            <person name="Martin F."/>
        </authorList>
    </citation>
    <scope>NUCLEOTIDE SEQUENCE [LARGE SCALE GENOMIC DNA]</scope>
    <source>
        <strain evidence="2 3">CIRM-BRFM 2984</strain>
    </source>
</reference>
<sequence>MVTTHHPRPIVPASSVSPQRSRHSPASFSAAVASVYPLILAHHVLAVYSQLAAAAATQRTLTTAVPPPSQIYPPLDFTLSCYPVRCRRCLLQHQLPLEIEREIIHLRPRPPHANLAGEGKKWEGSDREPPEVKARWAGRRVKWNGGGVGSRNYKRNGRKKFRRWNGHYSERPSVLSTKLGWAVGPARGTAYSYLPNGGDLTLKEPSTDRQKIQAKNL</sequence>
<feature type="region of interest" description="Disordered" evidence="1">
    <location>
        <begin position="1"/>
        <end position="23"/>
    </location>
</feature>
<feature type="region of interest" description="Disordered" evidence="1">
    <location>
        <begin position="110"/>
        <end position="133"/>
    </location>
</feature>
<gene>
    <name evidence="2" type="ORF">R3P38DRAFT_2793156</name>
</gene>
<protein>
    <submittedName>
        <fullName evidence="2">Uncharacterized protein</fullName>
    </submittedName>
</protein>
<comment type="caution">
    <text evidence="2">The sequence shown here is derived from an EMBL/GenBank/DDBJ whole genome shotgun (WGS) entry which is preliminary data.</text>
</comment>
<name>A0AAW0AD72_9AGAR</name>
<proteinExistence type="predicted"/>
<organism evidence="2 3">
    <name type="scientific">Favolaschia claudopus</name>
    <dbReference type="NCBI Taxonomy" id="2862362"/>
    <lineage>
        <taxon>Eukaryota</taxon>
        <taxon>Fungi</taxon>
        <taxon>Dikarya</taxon>
        <taxon>Basidiomycota</taxon>
        <taxon>Agaricomycotina</taxon>
        <taxon>Agaricomycetes</taxon>
        <taxon>Agaricomycetidae</taxon>
        <taxon>Agaricales</taxon>
        <taxon>Marasmiineae</taxon>
        <taxon>Mycenaceae</taxon>
        <taxon>Favolaschia</taxon>
    </lineage>
</organism>
<keyword evidence="3" id="KW-1185">Reference proteome</keyword>
<evidence type="ECO:0000313" key="3">
    <source>
        <dbReference type="Proteomes" id="UP001362999"/>
    </source>
</evidence>
<evidence type="ECO:0000256" key="1">
    <source>
        <dbReference type="SAM" id="MobiDB-lite"/>
    </source>
</evidence>
<dbReference type="EMBL" id="JAWWNJ010000073">
    <property type="protein sequence ID" value="KAK7007000.1"/>
    <property type="molecule type" value="Genomic_DNA"/>
</dbReference>
<dbReference type="AlphaFoldDB" id="A0AAW0AD72"/>
<dbReference type="Proteomes" id="UP001362999">
    <property type="component" value="Unassembled WGS sequence"/>
</dbReference>
<accession>A0AAW0AD72</accession>